<comment type="caution">
    <text evidence="1">The sequence shown here is derived from an EMBL/GenBank/DDBJ whole genome shotgun (WGS) entry which is preliminary data.</text>
</comment>
<evidence type="ECO:0000313" key="1">
    <source>
        <dbReference type="EMBL" id="NMH60430.1"/>
    </source>
</evidence>
<proteinExistence type="predicted"/>
<organism evidence="1 2">
    <name type="scientific">Alteromonas ponticola</name>
    <dbReference type="NCBI Taxonomy" id="2720613"/>
    <lineage>
        <taxon>Bacteria</taxon>
        <taxon>Pseudomonadati</taxon>
        <taxon>Pseudomonadota</taxon>
        <taxon>Gammaproteobacteria</taxon>
        <taxon>Alteromonadales</taxon>
        <taxon>Alteromonadaceae</taxon>
        <taxon>Alteromonas/Salinimonas group</taxon>
        <taxon>Alteromonas</taxon>
    </lineage>
</organism>
<sequence length="91" mass="10738">MRDPAEKLLAKHRELNQLQQVKVASHVQREEGDWFRHTLMLEGYDVPFVFKRKQAYTSLKGASVNLTYYRQVEEVAGVEFELMKVVRVKRS</sequence>
<accession>A0ABX1R5A7</accession>
<dbReference type="Proteomes" id="UP000709336">
    <property type="component" value="Unassembled WGS sequence"/>
</dbReference>
<name>A0ABX1R5A7_9ALTE</name>
<gene>
    <name evidence="1" type="ORF">HCJ96_10395</name>
</gene>
<keyword evidence="2" id="KW-1185">Reference proteome</keyword>
<protein>
    <submittedName>
        <fullName evidence="1">Uncharacterized protein</fullName>
    </submittedName>
</protein>
<dbReference type="EMBL" id="JAATNW010000005">
    <property type="protein sequence ID" value="NMH60430.1"/>
    <property type="molecule type" value="Genomic_DNA"/>
</dbReference>
<evidence type="ECO:0000313" key="2">
    <source>
        <dbReference type="Proteomes" id="UP000709336"/>
    </source>
</evidence>
<reference evidence="1 2" key="1">
    <citation type="submission" date="2020-03" db="EMBL/GenBank/DDBJ databases">
        <title>Alteromonas ponticola sp. nov., isolated from seawater.</title>
        <authorList>
            <person name="Yoon J.-H."/>
            <person name="Kim Y.-O."/>
        </authorList>
    </citation>
    <scope>NUCLEOTIDE SEQUENCE [LARGE SCALE GENOMIC DNA]</scope>
    <source>
        <strain evidence="1 2">MYP5</strain>
    </source>
</reference>
<dbReference type="RefSeq" id="WP_169210987.1">
    <property type="nucleotide sequence ID" value="NZ_JAATNW010000005.1"/>
</dbReference>